<evidence type="ECO:0000313" key="2">
    <source>
        <dbReference type="Proteomes" id="UP000555552"/>
    </source>
</evidence>
<dbReference type="Proteomes" id="UP000555552">
    <property type="component" value="Unassembled WGS sequence"/>
</dbReference>
<reference evidence="1 2" key="1">
    <citation type="submission" date="2020-05" db="EMBL/GenBank/DDBJ databases">
        <title>MicrobeNet Type strains.</title>
        <authorList>
            <person name="Nicholson A.C."/>
        </authorList>
    </citation>
    <scope>NUCLEOTIDE SEQUENCE [LARGE SCALE GENOMIC DNA]</scope>
    <source>
        <strain evidence="1 2">JCM 14547</strain>
    </source>
</reference>
<dbReference type="EMBL" id="JABEMA010000062">
    <property type="protein sequence ID" value="NNH22705.1"/>
    <property type="molecule type" value="Genomic_DNA"/>
</dbReference>
<dbReference type="AlphaFoldDB" id="A0A849BMU8"/>
<evidence type="ECO:0008006" key="3">
    <source>
        <dbReference type="Google" id="ProtNLM"/>
    </source>
</evidence>
<protein>
    <recommendedName>
        <fullName evidence="3">DUF559 domain-containing protein</fullName>
    </recommendedName>
</protein>
<organism evidence="1 2">
    <name type="scientific">Pseudokineococcus marinus</name>
    <dbReference type="NCBI Taxonomy" id="351215"/>
    <lineage>
        <taxon>Bacteria</taxon>
        <taxon>Bacillati</taxon>
        <taxon>Actinomycetota</taxon>
        <taxon>Actinomycetes</taxon>
        <taxon>Kineosporiales</taxon>
        <taxon>Kineosporiaceae</taxon>
        <taxon>Pseudokineococcus</taxon>
    </lineage>
</organism>
<evidence type="ECO:0000313" key="1">
    <source>
        <dbReference type="EMBL" id="NNH22705.1"/>
    </source>
</evidence>
<gene>
    <name evidence="1" type="ORF">HLB09_06260</name>
</gene>
<comment type="caution">
    <text evidence="1">The sequence shown here is derived from an EMBL/GenBank/DDBJ whole genome shotgun (WGS) entry which is preliminary data.</text>
</comment>
<name>A0A849BMU8_9ACTN</name>
<keyword evidence="2" id="KW-1185">Reference proteome</keyword>
<dbReference type="RefSeq" id="WP_171202541.1">
    <property type="nucleotide sequence ID" value="NZ_BAAANP010000032.1"/>
</dbReference>
<accession>A0A849BMU8</accession>
<proteinExistence type="predicted"/>
<sequence>MRRLPLPAPLEHLADTQARCVSREQLREHGLDADLVARRVTSGAWRAVGPLAVVLHTGPLAAAERRWCAVLGTEGVLGGLAALEVHGLRSWDREEVDVVVPRSAGRAGPAWARLRTSTRRAEHDVTRRGGLPVHRVERAALDAASWSSSPRTAGGLVAAVVQQRLTTAERLLAAAEEVRTGHHRREVVAVLRDVACGSQALSEVDLVRLCRRYRLPLPVRQARREDGVGRTRYLDAEWLRPDGSRVLLEVDGVGHLDEAHWYDDLLRAAEITRAGEVLVRLPAPALRAEPERVAALLRRLLDPSAGAVR</sequence>